<dbReference type="SUPFAM" id="SSF53649">
    <property type="entry name" value="Alkaline phosphatase-like"/>
    <property type="match status" value="1"/>
</dbReference>
<evidence type="ECO:0000256" key="2">
    <source>
        <dbReference type="ARBA" id="ARBA00022723"/>
    </source>
</evidence>
<dbReference type="PANTHER" id="PTHR42693">
    <property type="entry name" value="ARYLSULFATASE FAMILY MEMBER"/>
    <property type="match status" value="1"/>
</dbReference>
<keyword evidence="4" id="KW-0106">Calcium</keyword>
<dbReference type="InterPro" id="IPR024607">
    <property type="entry name" value="Sulfatase_CS"/>
</dbReference>
<comment type="similarity">
    <text evidence="1">Belongs to the sulfatase family.</text>
</comment>
<keyword evidence="3 6" id="KW-0378">Hydrolase</keyword>
<dbReference type="InterPro" id="IPR050738">
    <property type="entry name" value="Sulfatase"/>
</dbReference>
<dbReference type="InterPro" id="IPR017850">
    <property type="entry name" value="Alkaline_phosphatase_core_sf"/>
</dbReference>
<dbReference type="RefSeq" id="WP_069154449.1">
    <property type="nucleotide sequence ID" value="NZ_MCGH01000003.1"/>
</dbReference>
<evidence type="ECO:0000313" key="6">
    <source>
        <dbReference type="EMBL" id="ODM04237.1"/>
    </source>
</evidence>
<dbReference type="PROSITE" id="PS00149">
    <property type="entry name" value="SULFATASE_2"/>
    <property type="match status" value="1"/>
</dbReference>
<evidence type="ECO:0000256" key="1">
    <source>
        <dbReference type="ARBA" id="ARBA00008779"/>
    </source>
</evidence>
<sequence length="454" mass="51314">MELKDKCPNIILINCDDLGYGDVGCYGSGVNRTPGIDYLAQNGMRCTSFYMASPVCSPSRGAMMTGCYPPRIGFESFEGEWVLFPGQGVGLNSDEVTIAQILQRAGYRTKLVGKWHCGDQEEFLPTNHGFDEYYGLPYSNDMGRQVFKEDFPPLPLLSGTGIVELQPDQRSITERYVEQCRIFIRENKNNKFFLYLAHMHVHLPLYAGEEFVKKSINGDFGACVEAIDWSVRVLLHELRSLGLEEDTLVIFTSDNGGRGDHGGSNAPLKGNKGTTWEGGQRVPCIFYWPGHIAPGQECRELICSLDFYRTLAELGHGTMPADRKNDSLDIRRVILEGGKTPRDTFFYYIMGNLEAVRDKEWKLHVAKDGKPVRLLYHISEDPGEQENVYESHPEIVKHLEHSLEECRYELGDALTGIKGTQIRPIGRVENPHPLAEYDINHPYVVMMYDREEVG</sequence>
<dbReference type="AlphaFoldDB" id="A0A1E3A6X3"/>
<evidence type="ECO:0000256" key="3">
    <source>
        <dbReference type="ARBA" id="ARBA00022801"/>
    </source>
</evidence>
<dbReference type="PATRIC" id="fig|1432052.4.peg.5603"/>
<dbReference type="GO" id="GO:0004065">
    <property type="term" value="F:arylsulfatase activity"/>
    <property type="evidence" value="ECO:0007669"/>
    <property type="project" value="UniProtKB-EC"/>
</dbReference>
<comment type="caution">
    <text evidence="6">The sequence shown here is derived from an EMBL/GenBank/DDBJ whole genome shotgun (WGS) entry which is preliminary data.</text>
</comment>
<organism evidence="6 7">
    <name type="scientific">Eisenbergiella tayi</name>
    <dbReference type="NCBI Taxonomy" id="1432052"/>
    <lineage>
        <taxon>Bacteria</taxon>
        <taxon>Bacillati</taxon>
        <taxon>Bacillota</taxon>
        <taxon>Clostridia</taxon>
        <taxon>Lachnospirales</taxon>
        <taxon>Lachnospiraceae</taxon>
        <taxon>Eisenbergiella</taxon>
    </lineage>
</organism>
<evidence type="ECO:0000259" key="5">
    <source>
        <dbReference type="Pfam" id="PF00884"/>
    </source>
</evidence>
<reference evidence="6 7" key="1">
    <citation type="submission" date="2016-07" db="EMBL/GenBank/DDBJ databases">
        <title>Characterization of isolates of Eisenbergiella tayi derived from blood cultures, using whole genome sequencing.</title>
        <authorList>
            <person name="Burdz T."/>
            <person name="Wiebe D."/>
            <person name="Huynh C."/>
            <person name="Bernard K."/>
        </authorList>
    </citation>
    <scope>NUCLEOTIDE SEQUENCE [LARGE SCALE GENOMIC DNA]</scope>
    <source>
        <strain evidence="6 7">NML 110608</strain>
    </source>
</reference>
<name>A0A1E3A6X3_9FIRM</name>
<dbReference type="EC" id="3.1.6.1" evidence="6"/>
<accession>A0A1E3A6X3</accession>
<evidence type="ECO:0000256" key="4">
    <source>
        <dbReference type="ARBA" id="ARBA00022837"/>
    </source>
</evidence>
<proteinExistence type="inferred from homology"/>
<dbReference type="EMBL" id="MCGH01000003">
    <property type="protein sequence ID" value="ODM04237.1"/>
    <property type="molecule type" value="Genomic_DNA"/>
</dbReference>
<dbReference type="PANTHER" id="PTHR42693:SF53">
    <property type="entry name" value="ENDO-4-O-SULFATASE"/>
    <property type="match status" value="1"/>
</dbReference>
<keyword evidence="2" id="KW-0479">Metal-binding</keyword>
<gene>
    <name evidence="6" type="primary">atsA_4</name>
    <name evidence="6" type="ORF">BEI61_05041</name>
</gene>
<dbReference type="PROSITE" id="PS00523">
    <property type="entry name" value="SULFATASE_1"/>
    <property type="match status" value="1"/>
</dbReference>
<dbReference type="GO" id="GO:0046872">
    <property type="term" value="F:metal ion binding"/>
    <property type="evidence" value="ECO:0007669"/>
    <property type="project" value="UniProtKB-KW"/>
</dbReference>
<dbReference type="Gene3D" id="3.40.720.10">
    <property type="entry name" value="Alkaline Phosphatase, subunit A"/>
    <property type="match status" value="1"/>
</dbReference>
<dbReference type="Pfam" id="PF00884">
    <property type="entry name" value="Sulfatase"/>
    <property type="match status" value="1"/>
</dbReference>
<dbReference type="Gene3D" id="3.30.1120.10">
    <property type="match status" value="1"/>
</dbReference>
<feature type="domain" description="Sulfatase N-terminal" evidence="5">
    <location>
        <begin position="8"/>
        <end position="314"/>
    </location>
</feature>
<dbReference type="InterPro" id="IPR000917">
    <property type="entry name" value="Sulfatase_N"/>
</dbReference>
<protein>
    <submittedName>
        <fullName evidence="6">Arylsulfatase</fullName>
        <ecNumber evidence="6">3.1.6.1</ecNumber>
    </submittedName>
</protein>
<dbReference type="Proteomes" id="UP000094067">
    <property type="component" value="Unassembled WGS sequence"/>
</dbReference>
<evidence type="ECO:0000313" key="7">
    <source>
        <dbReference type="Proteomes" id="UP000094067"/>
    </source>
</evidence>
<dbReference type="CDD" id="cd16026">
    <property type="entry name" value="GALNS_like"/>
    <property type="match status" value="1"/>
</dbReference>